<proteinExistence type="predicted"/>
<dbReference type="AlphaFoldDB" id="A0A517NLG4"/>
<keyword evidence="6" id="KW-1185">Reference proteome</keyword>
<dbReference type="PANTHER" id="PTHR30231">
    <property type="entry name" value="DNA POLYMERASE III SUBUNIT EPSILON"/>
    <property type="match status" value="1"/>
</dbReference>
<organism evidence="5 6">
    <name type="scientific">Rubripirellula lacrimiformis</name>
    <dbReference type="NCBI Taxonomy" id="1930273"/>
    <lineage>
        <taxon>Bacteria</taxon>
        <taxon>Pseudomonadati</taxon>
        <taxon>Planctomycetota</taxon>
        <taxon>Planctomycetia</taxon>
        <taxon>Pirellulales</taxon>
        <taxon>Pirellulaceae</taxon>
        <taxon>Rubripirellula</taxon>
    </lineage>
</organism>
<dbReference type="GO" id="GO:0003676">
    <property type="term" value="F:nucleic acid binding"/>
    <property type="evidence" value="ECO:0007669"/>
    <property type="project" value="InterPro"/>
</dbReference>
<keyword evidence="2" id="KW-0378">Hydrolase</keyword>
<dbReference type="PANTHER" id="PTHR30231:SF4">
    <property type="entry name" value="PROTEIN NEN2"/>
    <property type="match status" value="1"/>
</dbReference>
<accession>A0A517NLG4</accession>
<evidence type="ECO:0000256" key="1">
    <source>
        <dbReference type="ARBA" id="ARBA00022722"/>
    </source>
</evidence>
<dbReference type="InterPro" id="IPR013520">
    <property type="entry name" value="Ribonucl_H"/>
</dbReference>
<dbReference type="Gene3D" id="3.30.420.10">
    <property type="entry name" value="Ribonuclease H-like superfamily/Ribonuclease H"/>
    <property type="match status" value="1"/>
</dbReference>
<evidence type="ECO:0000256" key="3">
    <source>
        <dbReference type="ARBA" id="ARBA00022839"/>
    </source>
</evidence>
<protein>
    <recommendedName>
        <fullName evidence="4">Exonuclease domain-containing protein</fullName>
    </recommendedName>
</protein>
<evidence type="ECO:0000256" key="2">
    <source>
        <dbReference type="ARBA" id="ARBA00022801"/>
    </source>
</evidence>
<name>A0A517NLG4_9BACT</name>
<evidence type="ECO:0000313" key="6">
    <source>
        <dbReference type="Proteomes" id="UP000318538"/>
    </source>
</evidence>
<dbReference type="KEGG" id="rlc:K227x_64000"/>
<dbReference type="Proteomes" id="UP000318538">
    <property type="component" value="Chromosome"/>
</dbReference>
<dbReference type="GO" id="GO:0006259">
    <property type="term" value="P:DNA metabolic process"/>
    <property type="evidence" value="ECO:0007669"/>
    <property type="project" value="UniProtKB-ARBA"/>
</dbReference>
<dbReference type="SUPFAM" id="SSF53098">
    <property type="entry name" value="Ribonuclease H-like"/>
    <property type="match status" value="1"/>
</dbReference>
<feature type="domain" description="Exonuclease" evidence="4">
    <location>
        <begin position="5"/>
        <end position="197"/>
    </location>
</feature>
<evidence type="ECO:0000259" key="4">
    <source>
        <dbReference type="SMART" id="SM00479"/>
    </source>
</evidence>
<dbReference type="GO" id="GO:0008408">
    <property type="term" value="F:3'-5' exonuclease activity"/>
    <property type="evidence" value="ECO:0007669"/>
    <property type="project" value="TreeGrafter"/>
</dbReference>
<dbReference type="InterPro" id="IPR036397">
    <property type="entry name" value="RNaseH_sf"/>
</dbReference>
<dbReference type="CDD" id="cd06127">
    <property type="entry name" value="DEDDh"/>
    <property type="match status" value="1"/>
</dbReference>
<dbReference type="SMART" id="SM00479">
    <property type="entry name" value="EXOIII"/>
    <property type="match status" value="1"/>
</dbReference>
<dbReference type="InterPro" id="IPR012337">
    <property type="entry name" value="RNaseH-like_sf"/>
</dbReference>
<gene>
    <name evidence="5" type="ORF">K227x_64000</name>
</gene>
<dbReference type="Pfam" id="PF00929">
    <property type="entry name" value="RNase_T"/>
    <property type="match status" value="1"/>
</dbReference>
<evidence type="ECO:0000313" key="5">
    <source>
        <dbReference type="EMBL" id="QDT07970.1"/>
    </source>
</evidence>
<sequence>MSSIVVLAIDTETHDSPSDWRGASDNVECWPRIVEIGWVLAVAGPSGIGEVLERRSLLIRPSGWKITAEAFGVHGIAQEQCETSGVSIDYALDELREAIQEADLLVAHNIDFDWPVIRCESIRDGNDLADIDRPHFCTMKAGTPICAIPSHFGLKWASLGELHGVLFGTPVFGAHRALADADACLRCYAEIERRAVTAEASKA</sequence>
<keyword evidence="3" id="KW-0269">Exonuclease</keyword>
<dbReference type="EMBL" id="CP036525">
    <property type="protein sequence ID" value="QDT07970.1"/>
    <property type="molecule type" value="Genomic_DNA"/>
</dbReference>
<keyword evidence="1" id="KW-0540">Nuclease</keyword>
<reference evidence="5 6" key="1">
    <citation type="submission" date="2019-02" db="EMBL/GenBank/DDBJ databases">
        <title>Deep-cultivation of Planctomycetes and their phenomic and genomic characterization uncovers novel biology.</title>
        <authorList>
            <person name="Wiegand S."/>
            <person name="Jogler M."/>
            <person name="Boedeker C."/>
            <person name="Pinto D."/>
            <person name="Vollmers J."/>
            <person name="Rivas-Marin E."/>
            <person name="Kohn T."/>
            <person name="Peeters S.H."/>
            <person name="Heuer A."/>
            <person name="Rast P."/>
            <person name="Oberbeckmann S."/>
            <person name="Bunk B."/>
            <person name="Jeske O."/>
            <person name="Meyerdierks A."/>
            <person name="Storesund J.E."/>
            <person name="Kallscheuer N."/>
            <person name="Luecker S."/>
            <person name="Lage O.M."/>
            <person name="Pohl T."/>
            <person name="Merkel B.J."/>
            <person name="Hornburger P."/>
            <person name="Mueller R.-W."/>
            <person name="Bruemmer F."/>
            <person name="Labrenz M."/>
            <person name="Spormann A.M."/>
            <person name="Op den Camp H."/>
            <person name="Overmann J."/>
            <person name="Amann R."/>
            <person name="Jetten M.S.M."/>
            <person name="Mascher T."/>
            <person name="Medema M.H."/>
            <person name="Devos D.P."/>
            <person name="Kaster A.-K."/>
            <person name="Ovreas L."/>
            <person name="Rohde M."/>
            <person name="Galperin M.Y."/>
            <person name="Jogler C."/>
        </authorList>
    </citation>
    <scope>NUCLEOTIDE SEQUENCE [LARGE SCALE GENOMIC DNA]</scope>
    <source>
        <strain evidence="5 6">K22_7</strain>
    </source>
</reference>
<dbReference type="RefSeq" id="WP_218933644.1">
    <property type="nucleotide sequence ID" value="NZ_CP036525.1"/>
</dbReference>